<keyword evidence="3 11" id="KW-0227">DNA damage</keyword>
<feature type="domain" description="RecBCD enzyme subunit RecD N-terminal" evidence="13">
    <location>
        <begin position="2"/>
        <end position="86"/>
    </location>
</feature>
<evidence type="ECO:0000256" key="7">
    <source>
        <dbReference type="ARBA" id="ARBA00022840"/>
    </source>
</evidence>
<evidence type="ECO:0000256" key="5">
    <source>
        <dbReference type="ARBA" id="ARBA00022806"/>
    </source>
</evidence>
<evidence type="ECO:0000256" key="6">
    <source>
        <dbReference type="ARBA" id="ARBA00022839"/>
    </source>
</evidence>
<comment type="similarity">
    <text evidence="11">Belongs to the RecD family.</text>
</comment>
<dbReference type="GO" id="GO:0043139">
    <property type="term" value="F:5'-3' DNA helicase activity"/>
    <property type="evidence" value="ECO:0007669"/>
    <property type="project" value="UniProtKB-UniRule"/>
</dbReference>
<keyword evidence="2 11" id="KW-0547">Nucleotide-binding</keyword>
<dbReference type="Gene3D" id="1.10.10.1020">
    <property type="entry name" value="RecBCD complex, subunit RecD, N-terminal domain"/>
    <property type="match status" value="1"/>
</dbReference>
<comment type="catalytic activity">
    <reaction evidence="11">
        <text>ATP + H2O = ADP + phosphate + H(+)</text>
        <dbReference type="Rhea" id="RHEA:13065"/>
        <dbReference type="ChEBI" id="CHEBI:15377"/>
        <dbReference type="ChEBI" id="CHEBI:15378"/>
        <dbReference type="ChEBI" id="CHEBI:30616"/>
        <dbReference type="ChEBI" id="CHEBI:43474"/>
        <dbReference type="ChEBI" id="CHEBI:456216"/>
        <dbReference type="EC" id="5.6.2.3"/>
    </reaction>
</comment>
<name>A0A0A6P9M9_9GAMM</name>
<evidence type="ECO:0000256" key="9">
    <source>
        <dbReference type="ARBA" id="ARBA00023204"/>
    </source>
</evidence>
<dbReference type="GO" id="GO:0009338">
    <property type="term" value="C:exodeoxyribonuclease V complex"/>
    <property type="evidence" value="ECO:0007669"/>
    <property type="project" value="InterPro"/>
</dbReference>
<evidence type="ECO:0000259" key="12">
    <source>
        <dbReference type="Pfam" id="PF13538"/>
    </source>
</evidence>
<dbReference type="Gene3D" id="3.40.50.300">
    <property type="entry name" value="P-loop containing nucleotide triphosphate hydrolases"/>
    <property type="match status" value="3"/>
</dbReference>
<dbReference type="CDD" id="cd17933">
    <property type="entry name" value="DEXSc_RecD-like"/>
    <property type="match status" value="1"/>
</dbReference>
<comment type="miscellaneous">
    <text evidence="11">In the RecBCD complex, RecB has a slow 3'-5' helicase, an exonuclease activity and loads RecA onto ssDNA, RecD has a fast 5'-3' helicase activity, while RecC stimulates the ATPase and processivity of the RecB helicase and contributes to recognition of the Chi site.</text>
</comment>
<keyword evidence="6 11" id="KW-0269">Exonuclease</keyword>
<keyword evidence="9 11" id="KW-0234">DNA repair</keyword>
<dbReference type="InterPro" id="IPR027785">
    <property type="entry name" value="UvrD-like_helicase_C"/>
</dbReference>
<dbReference type="SUPFAM" id="SSF52540">
    <property type="entry name" value="P-loop containing nucleoside triphosphate hydrolases"/>
    <property type="match status" value="2"/>
</dbReference>
<dbReference type="AlphaFoldDB" id="A0A0A6P9M9"/>
<keyword evidence="4 11" id="KW-0378">Hydrolase</keyword>
<dbReference type="InterPro" id="IPR049550">
    <property type="entry name" value="RecD_N"/>
</dbReference>
<keyword evidence="10 11" id="KW-0413">Isomerase</keyword>
<protein>
    <recommendedName>
        <fullName evidence="11">RecBCD enzyme subunit RecD</fullName>
        <ecNumber evidence="11">5.6.2.3</ecNumber>
    </recommendedName>
    <alternativeName>
        <fullName evidence="11">DNA 5'-3' helicase subunit RecD</fullName>
    </alternativeName>
    <alternativeName>
        <fullName evidence="11">Exonuclease V subunit RecD</fullName>
        <shortName evidence="11">ExoV subunit RecD</shortName>
    </alternativeName>
    <alternativeName>
        <fullName evidence="11">Helicase/nuclease RecBCD subunit RecD</fullName>
    </alternativeName>
</protein>
<evidence type="ECO:0000256" key="8">
    <source>
        <dbReference type="ARBA" id="ARBA00023125"/>
    </source>
</evidence>
<dbReference type="InterPro" id="IPR006344">
    <property type="entry name" value="RecD"/>
</dbReference>
<feature type="domain" description="UvrD-like helicase C-terminal" evidence="12">
    <location>
        <begin position="473"/>
        <end position="518"/>
    </location>
</feature>
<dbReference type="Pfam" id="PF13245">
    <property type="entry name" value="AAA_19"/>
    <property type="match status" value="1"/>
</dbReference>
<comment type="subunit">
    <text evidence="11">Heterotrimer of RecB, RecC and RecD. All subunits contribute to DNA-binding.</text>
</comment>
<dbReference type="InterPro" id="IPR050534">
    <property type="entry name" value="Coronavir_polyprotein_1ab"/>
</dbReference>
<dbReference type="HAMAP" id="MF_01487">
    <property type="entry name" value="RecD"/>
    <property type="match status" value="1"/>
</dbReference>
<dbReference type="Proteomes" id="UP000030428">
    <property type="component" value="Unassembled WGS sequence"/>
</dbReference>
<dbReference type="PANTHER" id="PTHR43788:SF6">
    <property type="entry name" value="DNA HELICASE B"/>
    <property type="match status" value="1"/>
</dbReference>
<keyword evidence="8 11" id="KW-0238">DNA-binding</keyword>
<organism evidence="14 15">
    <name type="scientific">Candidatus Thiomargarita nelsonii</name>
    <dbReference type="NCBI Taxonomy" id="1003181"/>
    <lineage>
        <taxon>Bacteria</taxon>
        <taxon>Pseudomonadati</taxon>
        <taxon>Pseudomonadota</taxon>
        <taxon>Gammaproteobacteria</taxon>
        <taxon>Thiotrichales</taxon>
        <taxon>Thiotrichaceae</taxon>
        <taxon>Thiomargarita</taxon>
    </lineage>
</organism>
<evidence type="ECO:0000259" key="13">
    <source>
        <dbReference type="Pfam" id="PF21185"/>
    </source>
</evidence>
<dbReference type="InterPro" id="IPR027417">
    <property type="entry name" value="P-loop_NTPase"/>
</dbReference>
<dbReference type="EC" id="5.6.2.3" evidence="11"/>
<dbReference type="GO" id="GO:0017116">
    <property type="term" value="F:single-stranded DNA helicase activity"/>
    <property type="evidence" value="ECO:0007669"/>
    <property type="project" value="TreeGrafter"/>
</dbReference>
<dbReference type="EMBL" id="JSZA02000051">
    <property type="protein sequence ID" value="KHD07057.2"/>
    <property type="molecule type" value="Genomic_DNA"/>
</dbReference>
<evidence type="ECO:0000256" key="11">
    <source>
        <dbReference type="HAMAP-Rule" id="MF_01487"/>
    </source>
</evidence>
<accession>A0A0A6P9M9</accession>
<dbReference type="GO" id="GO:0000724">
    <property type="term" value="P:double-strand break repair via homologous recombination"/>
    <property type="evidence" value="ECO:0007669"/>
    <property type="project" value="UniProtKB-UniRule"/>
</dbReference>
<keyword evidence="5 11" id="KW-0347">Helicase</keyword>
<dbReference type="GO" id="GO:0008854">
    <property type="term" value="F:exodeoxyribonuclease V activity"/>
    <property type="evidence" value="ECO:0007669"/>
    <property type="project" value="InterPro"/>
</dbReference>
<dbReference type="Pfam" id="PF21185">
    <property type="entry name" value="RecD_N"/>
    <property type="match status" value="1"/>
</dbReference>
<evidence type="ECO:0000256" key="1">
    <source>
        <dbReference type="ARBA" id="ARBA00022722"/>
    </source>
</evidence>
<gene>
    <name evidence="11" type="primary">recD</name>
    <name evidence="14" type="ORF">PN36_14815</name>
</gene>
<comment type="caution">
    <text evidence="14">The sequence shown here is derived from an EMBL/GenBank/DDBJ whole genome shotgun (WGS) entry which is preliminary data.</text>
</comment>
<dbReference type="GO" id="GO:0016887">
    <property type="term" value="F:ATP hydrolysis activity"/>
    <property type="evidence" value="ECO:0007669"/>
    <property type="project" value="RHEA"/>
</dbReference>
<evidence type="ECO:0000256" key="4">
    <source>
        <dbReference type="ARBA" id="ARBA00022801"/>
    </source>
</evidence>
<keyword evidence="1 11" id="KW-0540">Nuclease</keyword>
<dbReference type="CDD" id="cd18809">
    <property type="entry name" value="SF1_C_RecD"/>
    <property type="match status" value="1"/>
</dbReference>
<dbReference type="NCBIfam" id="TIGR01447">
    <property type="entry name" value="recD"/>
    <property type="match status" value="1"/>
</dbReference>
<keyword evidence="7 11" id="KW-0067">ATP-binding</keyword>
<keyword evidence="15" id="KW-1185">Reference proteome</keyword>
<evidence type="ECO:0000256" key="10">
    <source>
        <dbReference type="ARBA" id="ARBA00023235"/>
    </source>
</evidence>
<dbReference type="Pfam" id="PF13538">
    <property type="entry name" value="UvrD_C_2"/>
    <property type="match status" value="1"/>
</dbReference>
<evidence type="ECO:0000313" key="15">
    <source>
        <dbReference type="Proteomes" id="UP000030428"/>
    </source>
</evidence>
<sequence length="544" mass="60744">MATLSESADDALLLGAALASHFTGVGSSCVDLKILAEQAFPLQADPGMDTLLCPSLSHWQQVLLNCRVVGQPGDYTPLVLDKHRLYLYRYWDYEQQLAAQIRARCAMQCTDVNHDILNEGLLRLFPSQKDQQKIAALTAILQHFCIISGGPGTGKTSTIVKILTLLVEQNPKLSIALAAPTGKAATRLQAAHLALQDCAPAVKAAIPQEAYTIHRLLGSKPDSPYFISHASNLLPYDVVVIDEASMVDLALMTKLAQAIPKSARWILLGDKDQLASVEAGTVLGDICDAGIEKNIVLLDKSYRFSEESGIWKLAQAVKQGESEKALHILQSDKYPDVNWHYLNDELPTILIDQMVSAFSRCLKEKQAAKVLQSFENTIILCALRRGPYGVEAINRKIEEEYRRKGLIRSHYRWYHGRPIMITRNDYRLQLFNGDIGIILRKPTGGYELQAFFPDQGGQVRTFWPNRLPEHETVYAMTIHKSQGSEFDNVLILLPDQFSPILTRELIYTGMTRARKSVSVWGNEQVFMEAVSQKITRSSGLREKL</sequence>
<evidence type="ECO:0000256" key="3">
    <source>
        <dbReference type="ARBA" id="ARBA00022763"/>
    </source>
</evidence>
<dbReference type="GO" id="GO:0003677">
    <property type="term" value="F:DNA binding"/>
    <property type="evidence" value="ECO:0007669"/>
    <property type="project" value="UniProtKB-UniRule"/>
</dbReference>
<reference evidence="14 15" key="1">
    <citation type="journal article" date="2016" name="Front. Microbiol.">
        <title>Single-Cell (Meta-)Genomics of a Dimorphic Candidatus Thiomargarita nelsonii Reveals Genomic Plasticity.</title>
        <authorList>
            <person name="Flood B.E."/>
            <person name="Fliss P."/>
            <person name="Jones D.S."/>
            <person name="Dick G.J."/>
            <person name="Jain S."/>
            <person name="Kaster A.K."/>
            <person name="Winkel M."/>
            <person name="Mussmann M."/>
            <person name="Bailey J."/>
        </authorList>
    </citation>
    <scope>NUCLEOTIDE SEQUENCE [LARGE SCALE GENOMIC DNA]</scope>
    <source>
        <strain evidence="14">Hydrate Ridge</strain>
    </source>
</reference>
<feature type="binding site" evidence="11">
    <location>
        <begin position="149"/>
        <end position="156"/>
    </location>
    <ligand>
        <name>ATP</name>
        <dbReference type="ChEBI" id="CHEBI:30616"/>
    </ligand>
</feature>
<comment type="function">
    <text evidence="11">A helicase/nuclease that prepares dsDNA breaks (DSB) for recombinational DNA repair. Binds to DSBs and unwinds DNA via a highly rapid and processive ATP-dependent bidirectional helicase activity. Unwinds dsDNA until it encounters a Chi (crossover hotspot instigator) sequence from the 3' direction. Cuts ssDNA a few nucleotides 3' to the Chi site. The properties and activities of the enzyme are changed at Chi. The Chi-altered holoenzyme produces a long 3'-ssDNA overhang and facilitates RecA-binding to the ssDNA for homologous DNA recombination and repair. Holoenzyme degrades any linearized DNA that is unable to undergo homologous recombination. In the holoenzyme this subunit has ssDNA-dependent ATPase and 5'-3' helicase activity. When added to pre-assembled RecBC greatly stimulates nuclease activity and augments holoenzyme processivity. Negatively regulates the RecA-loading ability of RecBCD.</text>
</comment>
<evidence type="ECO:0000313" key="14">
    <source>
        <dbReference type="EMBL" id="KHD07057.2"/>
    </source>
</evidence>
<proteinExistence type="inferred from homology"/>
<evidence type="ECO:0000256" key="2">
    <source>
        <dbReference type="ARBA" id="ARBA00022741"/>
    </source>
</evidence>
<dbReference type="GO" id="GO:0005524">
    <property type="term" value="F:ATP binding"/>
    <property type="evidence" value="ECO:0007669"/>
    <property type="project" value="UniProtKB-UniRule"/>
</dbReference>
<dbReference type="InterPro" id="IPR041851">
    <property type="entry name" value="RecD_N_sf"/>
</dbReference>
<dbReference type="PANTHER" id="PTHR43788">
    <property type="entry name" value="DNA2/NAM7 HELICASE FAMILY MEMBER"/>
    <property type="match status" value="1"/>
</dbReference>